<dbReference type="CDD" id="cd00829">
    <property type="entry name" value="SCP-x_thiolase"/>
    <property type="match status" value="1"/>
</dbReference>
<dbReference type="AlphaFoldDB" id="A0A656Z9T1"/>
<organism evidence="1 2">
    <name type="scientific">Sterolibacterium denitrificans</name>
    <dbReference type="NCBI Taxonomy" id="157592"/>
    <lineage>
        <taxon>Bacteria</taxon>
        <taxon>Pseudomonadati</taxon>
        <taxon>Pseudomonadota</taxon>
        <taxon>Betaproteobacteria</taxon>
        <taxon>Nitrosomonadales</taxon>
        <taxon>Sterolibacteriaceae</taxon>
        <taxon>Sterolibacterium</taxon>
    </lineage>
</organism>
<dbReference type="Gene3D" id="3.40.47.10">
    <property type="match status" value="1"/>
</dbReference>
<accession>A0A656Z9T1</accession>
<sequence>MSALCNEVCIVGIGQTPFVRGSADPSQPLRVELQAAEAAIRDAGLKNRDIDGILPFFGLSIAEEFAVNLGIRDLSYQATSHVGGAGPGASIANAANAVTSGLANYCLITGGWYGFSGRRVRQIVVQDPKSMSGGVNARDYYFPHGLTAPVQWFSMIARLHMMEFGTKQEHLGAVAVAQRKHAALNPNALLRDKPLTMEAYLAAPVISDPYRLYDCSLEADGGCAFVVTTKERARDLPGKPVHLLGIAQGQPYPADDIVTRKDVFHLGATDAAKRAFGMAGLTPRDVDFAEIYDPFTFQVIQQLEEMGFCQRGEGGDFVSNGRIEPGGELPVNTHGGLLSEAHILGMNHYVEAVKQLRGECGARQVKDAKVGIVTGFGDFGDGCMAILGAE</sequence>
<protein>
    <submittedName>
        <fullName evidence="1">Transporter</fullName>
    </submittedName>
</protein>
<dbReference type="PANTHER" id="PTHR42870">
    <property type="entry name" value="ACETYL-COA C-ACETYLTRANSFERASE"/>
    <property type="match status" value="1"/>
</dbReference>
<reference evidence="1 2" key="1">
    <citation type="journal article" date="2016" name="ISME J.">
        <title>Integrated multi-omics analyses reveal the biochemical mechanisms and phylogenetic relevance of anaerobic androgen biodegradation in the environment.</title>
        <authorList>
            <person name="Yang F.C."/>
            <person name="Chen Y.L."/>
            <person name="Tang S.L."/>
            <person name="Yu C.P."/>
            <person name="Wang P.H."/>
            <person name="Ismail W."/>
            <person name="Wang C.H."/>
            <person name="Ding J.Y."/>
            <person name="Yang C.Y."/>
            <person name="Yang C.Y."/>
            <person name="Chiang Y.R."/>
        </authorList>
    </citation>
    <scope>NUCLEOTIDE SEQUENCE [LARGE SCALE GENOMIC DNA]</scope>
    <source>
        <strain evidence="1 2">DSM 13999</strain>
    </source>
</reference>
<evidence type="ECO:0000313" key="1">
    <source>
        <dbReference type="EMBL" id="KYC29106.1"/>
    </source>
</evidence>
<dbReference type="PANTHER" id="PTHR42870:SF1">
    <property type="entry name" value="NON-SPECIFIC LIPID-TRANSFER PROTEIN-LIKE 2"/>
    <property type="match status" value="1"/>
</dbReference>
<keyword evidence="2" id="KW-1185">Reference proteome</keyword>
<dbReference type="PIRSF" id="PIRSF000429">
    <property type="entry name" value="Ac-CoA_Ac_transf"/>
    <property type="match status" value="1"/>
</dbReference>
<dbReference type="InterPro" id="IPR002155">
    <property type="entry name" value="Thiolase"/>
</dbReference>
<dbReference type="SUPFAM" id="SSF53901">
    <property type="entry name" value="Thiolase-like"/>
    <property type="match status" value="2"/>
</dbReference>
<gene>
    <name evidence="1" type="ORF">ACY05_00535</name>
</gene>
<dbReference type="OrthoDB" id="9790314at2"/>
<comment type="caution">
    <text evidence="1">The sequence shown here is derived from an EMBL/GenBank/DDBJ whole genome shotgun (WGS) entry which is preliminary data.</text>
</comment>
<name>A0A656Z9T1_9PROT</name>
<evidence type="ECO:0000313" key="2">
    <source>
        <dbReference type="Proteomes" id="UP000243416"/>
    </source>
</evidence>
<dbReference type="InterPro" id="IPR055140">
    <property type="entry name" value="Thiolase_C_2"/>
</dbReference>
<dbReference type="InterPro" id="IPR016039">
    <property type="entry name" value="Thiolase-like"/>
</dbReference>
<dbReference type="RefSeq" id="WP_067169333.1">
    <property type="nucleotide sequence ID" value="NZ_LFZK01000001.1"/>
</dbReference>
<dbReference type="GO" id="GO:0003988">
    <property type="term" value="F:acetyl-CoA C-acyltransferase activity"/>
    <property type="evidence" value="ECO:0007669"/>
    <property type="project" value="UniProtKB-ARBA"/>
</dbReference>
<dbReference type="EMBL" id="LFZK01000001">
    <property type="protein sequence ID" value="KYC29106.1"/>
    <property type="molecule type" value="Genomic_DNA"/>
</dbReference>
<proteinExistence type="predicted"/>
<dbReference type="Proteomes" id="UP000243416">
    <property type="component" value="Unassembled WGS sequence"/>
</dbReference>
<dbReference type="Pfam" id="PF22691">
    <property type="entry name" value="Thiolase_C_1"/>
    <property type="match status" value="1"/>
</dbReference>